<dbReference type="PANTHER" id="PTHR15481:SF0">
    <property type="entry name" value="LD23870P-RELATED"/>
    <property type="match status" value="1"/>
</dbReference>
<evidence type="ECO:0000313" key="8">
    <source>
        <dbReference type="Proteomes" id="UP000740926"/>
    </source>
</evidence>
<dbReference type="PROSITE" id="PS50102">
    <property type="entry name" value="RRM"/>
    <property type="match status" value="1"/>
</dbReference>
<dbReference type="Pfam" id="PF00076">
    <property type="entry name" value="RRM_1"/>
    <property type="match status" value="1"/>
</dbReference>
<feature type="domain" description="CCHC-type" evidence="6">
    <location>
        <begin position="84"/>
        <end position="99"/>
    </location>
</feature>
<keyword evidence="2" id="KW-0863">Zinc-finger</keyword>
<evidence type="ECO:0000259" key="6">
    <source>
        <dbReference type="PROSITE" id="PS50158"/>
    </source>
</evidence>
<keyword evidence="2" id="KW-0862">Zinc</keyword>
<evidence type="ECO:0000256" key="3">
    <source>
        <dbReference type="PROSITE-ProRule" id="PRU00176"/>
    </source>
</evidence>
<gene>
    <name evidence="7" type="ORF">G6F50_005121</name>
</gene>
<evidence type="ECO:0000313" key="7">
    <source>
        <dbReference type="EMBL" id="KAG1570856.1"/>
    </source>
</evidence>
<dbReference type="GO" id="GO:0005737">
    <property type="term" value="C:cytoplasm"/>
    <property type="evidence" value="ECO:0007669"/>
    <property type="project" value="TreeGrafter"/>
</dbReference>
<dbReference type="Gene3D" id="4.10.60.10">
    <property type="entry name" value="Zinc finger, CCHC-type"/>
    <property type="match status" value="1"/>
</dbReference>
<feature type="compositionally biased region" description="Basic residues" evidence="4">
    <location>
        <begin position="148"/>
        <end position="166"/>
    </location>
</feature>
<dbReference type="GO" id="GO:0003723">
    <property type="term" value="F:RNA binding"/>
    <property type="evidence" value="ECO:0007669"/>
    <property type="project" value="UniProtKB-UniRule"/>
</dbReference>
<accession>A0A9P6Z4Y3</accession>
<feature type="domain" description="RRM" evidence="5">
    <location>
        <begin position="1"/>
        <end position="75"/>
    </location>
</feature>
<reference evidence="7 8" key="1">
    <citation type="journal article" date="2020" name="Microb. Genom.">
        <title>Genetic diversity of clinical and environmental Mucorales isolates obtained from an investigation of mucormycosis cases among solid organ transplant recipients.</title>
        <authorList>
            <person name="Nguyen M.H."/>
            <person name="Kaul D."/>
            <person name="Muto C."/>
            <person name="Cheng S.J."/>
            <person name="Richter R.A."/>
            <person name="Bruno V.M."/>
            <person name="Liu G."/>
            <person name="Beyhan S."/>
            <person name="Sundermann A.J."/>
            <person name="Mounaud S."/>
            <person name="Pasculle A.W."/>
            <person name="Nierman W.C."/>
            <person name="Driscoll E."/>
            <person name="Cumbie R."/>
            <person name="Clancy C.J."/>
            <person name="Dupont C.L."/>
        </authorList>
    </citation>
    <scope>NUCLEOTIDE SEQUENCE [LARGE SCALE GENOMIC DNA]</scope>
    <source>
        <strain evidence="7 8">GL24</strain>
    </source>
</reference>
<dbReference type="GO" id="GO:0000398">
    <property type="term" value="P:mRNA splicing, via spliceosome"/>
    <property type="evidence" value="ECO:0007669"/>
    <property type="project" value="TreeGrafter"/>
</dbReference>
<keyword evidence="1 3" id="KW-0694">RNA-binding</keyword>
<evidence type="ECO:0000256" key="2">
    <source>
        <dbReference type="PROSITE-ProRule" id="PRU00047"/>
    </source>
</evidence>
<evidence type="ECO:0000259" key="5">
    <source>
        <dbReference type="PROSITE" id="PS50102"/>
    </source>
</evidence>
<dbReference type="InterPro" id="IPR036875">
    <property type="entry name" value="Znf_CCHC_sf"/>
</dbReference>
<dbReference type="PANTHER" id="PTHR15481">
    <property type="entry name" value="RIBONUCLEIC ACID BINDING PROTEIN S1"/>
    <property type="match status" value="1"/>
</dbReference>
<evidence type="ECO:0000256" key="1">
    <source>
        <dbReference type="ARBA" id="ARBA00022884"/>
    </source>
</evidence>
<name>A0A9P6Z4Y3_9FUNG</name>
<dbReference type="SMART" id="SM00360">
    <property type="entry name" value="RRM"/>
    <property type="match status" value="1"/>
</dbReference>
<dbReference type="GO" id="GO:0008270">
    <property type="term" value="F:zinc ion binding"/>
    <property type="evidence" value="ECO:0007669"/>
    <property type="project" value="UniProtKB-KW"/>
</dbReference>
<dbReference type="InterPro" id="IPR012677">
    <property type="entry name" value="Nucleotide-bd_a/b_plait_sf"/>
</dbReference>
<dbReference type="InterPro" id="IPR000504">
    <property type="entry name" value="RRM_dom"/>
</dbReference>
<organism evidence="7 8">
    <name type="scientific">Rhizopus delemar</name>
    <dbReference type="NCBI Taxonomy" id="936053"/>
    <lineage>
        <taxon>Eukaryota</taxon>
        <taxon>Fungi</taxon>
        <taxon>Fungi incertae sedis</taxon>
        <taxon>Mucoromycota</taxon>
        <taxon>Mucoromycotina</taxon>
        <taxon>Mucoromycetes</taxon>
        <taxon>Mucorales</taxon>
        <taxon>Mucorineae</taxon>
        <taxon>Rhizopodaceae</taxon>
        <taxon>Rhizopus</taxon>
    </lineage>
</organism>
<protein>
    <submittedName>
        <fullName evidence="7">Uncharacterized protein</fullName>
    </submittedName>
</protein>
<dbReference type="CDD" id="cd00590">
    <property type="entry name" value="RRM_SF"/>
    <property type="match status" value="1"/>
</dbReference>
<feature type="compositionally biased region" description="Basic residues" evidence="4">
    <location>
        <begin position="112"/>
        <end position="125"/>
    </location>
</feature>
<dbReference type="GO" id="GO:0061574">
    <property type="term" value="C:ASAP complex"/>
    <property type="evidence" value="ECO:0007669"/>
    <property type="project" value="TreeGrafter"/>
</dbReference>
<dbReference type="PROSITE" id="PS50158">
    <property type="entry name" value="ZF_CCHC"/>
    <property type="match status" value="1"/>
</dbReference>
<dbReference type="SMART" id="SM00343">
    <property type="entry name" value="ZnF_C2HC"/>
    <property type="match status" value="1"/>
</dbReference>
<comment type="caution">
    <text evidence="7">The sequence shown here is derived from an EMBL/GenBank/DDBJ whole genome shotgun (WGS) entry which is preliminary data.</text>
</comment>
<dbReference type="SUPFAM" id="SSF57756">
    <property type="entry name" value="Retrovirus zinc finger-like domains"/>
    <property type="match status" value="1"/>
</dbReference>
<dbReference type="InterPro" id="IPR001878">
    <property type="entry name" value="Znf_CCHC"/>
</dbReference>
<sequence>MSLFIGRLPSDFEKRELEELFDKFGKIIDCKVKRGSKFAFGFVDFEDSEDAKKAMEDIDGMKIDGVRIAVEIAKGARKESDSNCFKCGERGHWARYCTSTRQRRDRSDSRDRRRGRSNSRDRRRGRSDSRDRYSRKRSYSRSVSRSRSPPRRRRDSRSRSPKRSRSYSREDRSRSVGRSRSPSTRERSPSRSQSSENSRSSS</sequence>
<keyword evidence="2" id="KW-0479">Metal-binding</keyword>
<dbReference type="SUPFAM" id="SSF54928">
    <property type="entry name" value="RNA-binding domain, RBD"/>
    <property type="match status" value="1"/>
</dbReference>
<evidence type="ECO:0000256" key="4">
    <source>
        <dbReference type="SAM" id="MobiDB-lite"/>
    </source>
</evidence>
<dbReference type="InterPro" id="IPR035979">
    <property type="entry name" value="RBD_domain_sf"/>
</dbReference>
<dbReference type="Gene3D" id="3.30.70.330">
    <property type="match status" value="1"/>
</dbReference>
<dbReference type="AlphaFoldDB" id="A0A9P6Z4Y3"/>
<feature type="compositionally biased region" description="Low complexity" evidence="4">
    <location>
        <begin position="190"/>
        <end position="202"/>
    </location>
</feature>
<dbReference type="Proteomes" id="UP000740926">
    <property type="component" value="Unassembled WGS sequence"/>
</dbReference>
<proteinExistence type="predicted"/>
<keyword evidence="8" id="KW-1185">Reference proteome</keyword>
<dbReference type="Pfam" id="PF00098">
    <property type="entry name" value="zf-CCHC"/>
    <property type="match status" value="1"/>
</dbReference>
<dbReference type="GO" id="GO:0005654">
    <property type="term" value="C:nucleoplasm"/>
    <property type="evidence" value="ECO:0007669"/>
    <property type="project" value="TreeGrafter"/>
</dbReference>
<feature type="region of interest" description="Disordered" evidence="4">
    <location>
        <begin position="99"/>
        <end position="202"/>
    </location>
</feature>
<dbReference type="EMBL" id="JAANIU010000658">
    <property type="protein sequence ID" value="KAG1570856.1"/>
    <property type="molecule type" value="Genomic_DNA"/>
</dbReference>